<dbReference type="Gene3D" id="3.30.160.60">
    <property type="entry name" value="Classic Zinc Finger"/>
    <property type="match status" value="2"/>
</dbReference>
<dbReference type="EMBL" id="JTDY01012007">
    <property type="protein sequence ID" value="KOB52348.1"/>
    <property type="molecule type" value="Genomic_DNA"/>
</dbReference>
<evidence type="ECO:0000256" key="1">
    <source>
        <dbReference type="ARBA" id="ARBA00003767"/>
    </source>
</evidence>
<dbReference type="PROSITE" id="PS50157">
    <property type="entry name" value="ZINC_FINGER_C2H2_2"/>
    <property type="match status" value="3"/>
</dbReference>
<evidence type="ECO:0000256" key="9">
    <source>
        <dbReference type="ARBA" id="ARBA00023163"/>
    </source>
</evidence>
<dbReference type="GO" id="GO:0003677">
    <property type="term" value="F:DNA binding"/>
    <property type="evidence" value="ECO:0007669"/>
    <property type="project" value="UniProtKB-KW"/>
</dbReference>
<organism evidence="13 14">
    <name type="scientific">Operophtera brumata</name>
    <name type="common">Winter moth</name>
    <name type="synonym">Phalaena brumata</name>
    <dbReference type="NCBI Taxonomy" id="104452"/>
    <lineage>
        <taxon>Eukaryota</taxon>
        <taxon>Metazoa</taxon>
        <taxon>Ecdysozoa</taxon>
        <taxon>Arthropoda</taxon>
        <taxon>Hexapoda</taxon>
        <taxon>Insecta</taxon>
        <taxon>Pterygota</taxon>
        <taxon>Neoptera</taxon>
        <taxon>Endopterygota</taxon>
        <taxon>Lepidoptera</taxon>
        <taxon>Glossata</taxon>
        <taxon>Ditrysia</taxon>
        <taxon>Geometroidea</taxon>
        <taxon>Geometridae</taxon>
        <taxon>Larentiinae</taxon>
        <taxon>Operophtera</taxon>
    </lineage>
</organism>
<evidence type="ECO:0000256" key="7">
    <source>
        <dbReference type="ARBA" id="ARBA00023015"/>
    </source>
</evidence>
<dbReference type="PANTHER" id="PTHR23234">
    <property type="entry name" value="ZNF44 PROTEIN"/>
    <property type="match status" value="1"/>
</dbReference>
<comment type="subcellular location">
    <subcellularLocation>
        <location evidence="2">Nucleus</location>
    </subcellularLocation>
</comment>
<dbReference type="AlphaFoldDB" id="A0A0L7K3W7"/>
<comment type="function">
    <text evidence="1">May be involved in transcriptional regulation.</text>
</comment>
<evidence type="ECO:0000256" key="10">
    <source>
        <dbReference type="ARBA" id="ARBA00023242"/>
    </source>
</evidence>
<dbReference type="PANTHER" id="PTHR23234:SF10">
    <property type="entry name" value="RIKEN CDNA 6720489N17 GENE-RELATED"/>
    <property type="match status" value="1"/>
</dbReference>
<evidence type="ECO:0000256" key="2">
    <source>
        <dbReference type="ARBA" id="ARBA00004123"/>
    </source>
</evidence>
<evidence type="ECO:0000256" key="5">
    <source>
        <dbReference type="ARBA" id="ARBA00022771"/>
    </source>
</evidence>
<keyword evidence="4" id="KW-0677">Repeat</keyword>
<evidence type="ECO:0000259" key="12">
    <source>
        <dbReference type="PROSITE" id="PS50157"/>
    </source>
</evidence>
<feature type="domain" description="C2H2-type" evidence="12">
    <location>
        <begin position="55"/>
        <end position="82"/>
    </location>
</feature>
<feature type="domain" description="C2H2-type" evidence="12">
    <location>
        <begin position="107"/>
        <end position="131"/>
    </location>
</feature>
<keyword evidence="5 11" id="KW-0863">Zinc-finger</keyword>
<feature type="non-terminal residue" evidence="13">
    <location>
        <position position="131"/>
    </location>
</feature>
<evidence type="ECO:0000256" key="8">
    <source>
        <dbReference type="ARBA" id="ARBA00023125"/>
    </source>
</evidence>
<keyword evidence="14" id="KW-1185">Reference proteome</keyword>
<evidence type="ECO:0000313" key="13">
    <source>
        <dbReference type="EMBL" id="KOB52348.1"/>
    </source>
</evidence>
<accession>A0A0L7K3W7</accession>
<keyword evidence="10" id="KW-0539">Nucleus</keyword>
<evidence type="ECO:0000256" key="4">
    <source>
        <dbReference type="ARBA" id="ARBA00022737"/>
    </source>
</evidence>
<dbReference type="GO" id="GO:0008270">
    <property type="term" value="F:zinc ion binding"/>
    <property type="evidence" value="ECO:0007669"/>
    <property type="project" value="UniProtKB-KW"/>
</dbReference>
<dbReference type="InterPro" id="IPR036236">
    <property type="entry name" value="Znf_C2H2_sf"/>
</dbReference>
<keyword evidence="6" id="KW-0862">Zinc</keyword>
<evidence type="ECO:0000256" key="6">
    <source>
        <dbReference type="ARBA" id="ARBA00022833"/>
    </source>
</evidence>
<keyword evidence="7" id="KW-0805">Transcription regulation</keyword>
<sequence length="131" mass="14225">MDSTTTIVSDDGSLIHFTINAGDVTSSADDNAVTSAAHSSGNSVNGSGSSSATVHKCAWCHRVCPTRWALCKHTRLHTGEKPFQCVHCARSFADASNLNKHKKVSLHKCAWCHRVCPTRWALCKHTRLHTG</sequence>
<keyword evidence="3" id="KW-0479">Metal-binding</keyword>
<evidence type="ECO:0000256" key="11">
    <source>
        <dbReference type="PROSITE-ProRule" id="PRU00042"/>
    </source>
</evidence>
<dbReference type="PROSITE" id="PS00028">
    <property type="entry name" value="ZINC_FINGER_C2H2_1"/>
    <property type="match status" value="3"/>
</dbReference>
<dbReference type="InterPro" id="IPR013087">
    <property type="entry name" value="Znf_C2H2_type"/>
</dbReference>
<dbReference type="Proteomes" id="UP000037510">
    <property type="component" value="Unassembled WGS sequence"/>
</dbReference>
<protein>
    <recommendedName>
        <fullName evidence="12">C2H2-type domain-containing protein</fullName>
    </recommendedName>
</protein>
<dbReference type="STRING" id="104452.A0A0L7K3W7"/>
<evidence type="ECO:0000256" key="3">
    <source>
        <dbReference type="ARBA" id="ARBA00022723"/>
    </source>
</evidence>
<proteinExistence type="predicted"/>
<dbReference type="SMART" id="SM00355">
    <property type="entry name" value="ZnF_C2H2"/>
    <property type="match status" value="3"/>
</dbReference>
<feature type="domain" description="C2H2-type" evidence="12">
    <location>
        <begin position="83"/>
        <end position="107"/>
    </location>
</feature>
<dbReference type="Pfam" id="PF00096">
    <property type="entry name" value="zf-C2H2"/>
    <property type="match status" value="1"/>
</dbReference>
<reference evidence="13 14" key="1">
    <citation type="journal article" date="2015" name="Genome Biol. Evol.">
        <title>The genome of winter moth (Operophtera brumata) provides a genomic perspective on sexual dimorphism and phenology.</title>
        <authorList>
            <person name="Derks M.F."/>
            <person name="Smit S."/>
            <person name="Salis L."/>
            <person name="Schijlen E."/>
            <person name="Bossers A."/>
            <person name="Mateman C."/>
            <person name="Pijl A.S."/>
            <person name="de Ridder D."/>
            <person name="Groenen M.A."/>
            <person name="Visser M.E."/>
            <person name="Megens H.J."/>
        </authorList>
    </citation>
    <scope>NUCLEOTIDE SEQUENCE [LARGE SCALE GENOMIC DNA]</scope>
    <source>
        <strain evidence="13">WM2013NL</strain>
        <tissue evidence="13">Head and thorax</tissue>
    </source>
</reference>
<keyword evidence="8" id="KW-0238">DNA-binding</keyword>
<dbReference type="InterPro" id="IPR050758">
    <property type="entry name" value="Znf_C2H2-type"/>
</dbReference>
<dbReference type="FunFam" id="3.30.160.60:FF:000097">
    <property type="entry name" value="Zinc finger protein"/>
    <property type="match status" value="1"/>
</dbReference>
<comment type="caution">
    <text evidence="13">The sequence shown here is derived from an EMBL/GenBank/DDBJ whole genome shotgun (WGS) entry which is preliminary data.</text>
</comment>
<gene>
    <name evidence="13" type="ORF">OBRU01_26054</name>
</gene>
<dbReference type="SUPFAM" id="SSF57667">
    <property type="entry name" value="beta-beta-alpha zinc fingers"/>
    <property type="match status" value="1"/>
</dbReference>
<evidence type="ECO:0000313" key="14">
    <source>
        <dbReference type="Proteomes" id="UP000037510"/>
    </source>
</evidence>
<name>A0A0L7K3W7_OPEBR</name>
<dbReference type="GO" id="GO:0005634">
    <property type="term" value="C:nucleus"/>
    <property type="evidence" value="ECO:0007669"/>
    <property type="project" value="UniProtKB-SubCell"/>
</dbReference>
<keyword evidence="9" id="KW-0804">Transcription</keyword>